<dbReference type="OMA" id="IHSTMER"/>
<proteinExistence type="predicted"/>
<feature type="domain" description="C2H2-type" evidence="8">
    <location>
        <begin position="130"/>
        <end position="158"/>
    </location>
</feature>
<dbReference type="GO" id="GO:0008270">
    <property type="term" value="F:zinc ion binding"/>
    <property type="evidence" value="ECO:0007669"/>
    <property type="project" value="UniProtKB-KW"/>
</dbReference>
<dbReference type="PROSITE" id="PS50157">
    <property type="entry name" value="ZINC_FINGER_C2H2_2"/>
    <property type="match status" value="6"/>
</dbReference>
<evidence type="ECO:0000256" key="3">
    <source>
        <dbReference type="ARBA" id="ARBA00022737"/>
    </source>
</evidence>
<evidence type="ECO:0000256" key="1">
    <source>
        <dbReference type="ARBA" id="ARBA00004123"/>
    </source>
</evidence>
<dbReference type="InterPro" id="IPR036236">
    <property type="entry name" value="Znf_C2H2_sf"/>
</dbReference>
<dbReference type="Pfam" id="PF13894">
    <property type="entry name" value="zf-C2H2_4"/>
    <property type="match status" value="1"/>
</dbReference>
<dbReference type="SMART" id="SM00355">
    <property type="entry name" value="ZnF_C2H2"/>
    <property type="match status" value="8"/>
</dbReference>
<dbReference type="EMBL" id="LNIX01000018">
    <property type="protein sequence ID" value="OXA45150.1"/>
    <property type="molecule type" value="Genomic_DNA"/>
</dbReference>
<name>A0A226DJ42_FOLCA</name>
<dbReference type="PROSITE" id="PS00028">
    <property type="entry name" value="ZINC_FINGER_C2H2_1"/>
    <property type="match status" value="6"/>
</dbReference>
<dbReference type="FunFam" id="3.30.160.60:FF:000145">
    <property type="entry name" value="Zinc finger protein 574"/>
    <property type="match status" value="1"/>
</dbReference>
<dbReference type="Gene3D" id="3.30.160.60">
    <property type="entry name" value="Classic Zinc Finger"/>
    <property type="match status" value="4"/>
</dbReference>
<protein>
    <recommendedName>
        <fullName evidence="8">C2H2-type domain-containing protein</fullName>
    </recommendedName>
</protein>
<evidence type="ECO:0000256" key="7">
    <source>
        <dbReference type="PROSITE-ProRule" id="PRU00042"/>
    </source>
</evidence>
<keyword evidence="5" id="KW-0862">Zinc</keyword>
<dbReference type="Pfam" id="PF00096">
    <property type="entry name" value="zf-C2H2"/>
    <property type="match status" value="4"/>
</dbReference>
<dbReference type="STRING" id="158441.A0A226DJ42"/>
<evidence type="ECO:0000256" key="5">
    <source>
        <dbReference type="ARBA" id="ARBA00022833"/>
    </source>
</evidence>
<dbReference type="AlphaFoldDB" id="A0A226DJ42"/>
<comment type="caution">
    <text evidence="9">The sequence shown here is derived from an EMBL/GenBank/DDBJ whole genome shotgun (WGS) entry which is preliminary data.</text>
</comment>
<feature type="domain" description="C2H2-type" evidence="8">
    <location>
        <begin position="71"/>
        <end position="98"/>
    </location>
</feature>
<dbReference type="InterPro" id="IPR013087">
    <property type="entry name" value="Znf_C2H2_type"/>
</dbReference>
<keyword evidence="6" id="KW-0539">Nucleus</keyword>
<evidence type="ECO:0000313" key="9">
    <source>
        <dbReference type="EMBL" id="OXA45150.1"/>
    </source>
</evidence>
<accession>A0A226DJ42</accession>
<keyword evidence="3" id="KW-0677">Repeat</keyword>
<gene>
    <name evidence="9" type="ORF">Fcan01_20130</name>
</gene>
<dbReference type="FunFam" id="3.30.160.60:FF:000358">
    <property type="entry name" value="zinc finger protein 24"/>
    <property type="match status" value="1"/>
</dbReference>
<evidence type="ECO:0000313" key="10">
    <source>
        <dbReference type="Proteomes" id="UP000198287"/>
    </source>
</evidence>
<comment type="subcellular location">
    <subcellularLocation>
        <location evidence="1">Nucleus</location>
    </subcellularLocation>
</comment>
<dbReference type="Proteomes" id="UP000198287">
    <property type="component" value="Unassembled WGS sequence"/>
</dbReference>
<evidence type="ECO:0000256" key="4">
    <source>
        <dbReference type="ARBA" id="ARBA00022771"/>
    </source>
</evidence>
<keyword evidence="4 7" id="KW-0863">Zinc-finger</keyword>
<evidence type="ECO:0000259" key="8">
    <source>
        <dbReference type="PROSITE" id="PS50157"/>
    </source>
</evidence>
<dbReference type="SUPFAM" id="SSF57667">
    <property type="entry name" value="beta-beta-alpha zinc fingers"/>
    <property type="match status" value="2"/>
</dbReference>
<feature type="domain" description="C2H2-type" evidence="8">
    <location>
        <begin position="39"/>
        <end position="68"/>
    </location>
</feature>
<feature type="domain" description="C2H2-type" evidence="8">
    <location>
        <begin position="159"/>
        <end position="187"/>
    </location>
</feature>
<evidence type="ECO:0000256" key="6">
    <source>
        <dbReference type="ARBA" id="ARBA00023242"/>
    </source>
</evidence>
<feature type="domain" description="C2H2-type" evidence="8">
    <location>
        <begin position="217"/>
        <end position="243"/>
    </location>
</feature>
<sequence length="243" mass="28401">MSSNDKQPSCDTCHQVFFTLGTLRRHIAVIHSTMERPRFPCSFPGCSKTYLYKRHILEHVKIDHAKNPVRFPCTLCGKEFKTRTELERHIPTHTTEKPYNCATCGRSYANRGNMISHQKTHLEKSTRPVSKCHVCPQTFLSSRGLQYHIRAVHESRRDHPCEFCDKRLSTPASLKRHVGVMHVMNKGLIRSCDKCEYKSYLIDNLARHRMRHNPARHECYFCRKKFFSFGELGKHFSVHTLES</sequence>
<dbReference type="OrthoDB" id="8685330at2759"/>
<keyword evidence="2" id="KW-0479">Metal-binding</keyword>
<organism evidence="9 10">
    <name type="scientific">Folsomia candida</name>
    <name type="common">Springtail</name>
    <dbReference type="NCBI Taxonomy" id="158441"/>
    <lineage>
        <taxon>Eukaryota</taxon>
        <taxon>Metazoa</taxon>
        <taxon>Ecdysozoa</taxon>
        <taxon>Arthropoda</taxon>
        <taxon>Hexapoda</taxon>
        <taxon>Collembola</taxon>
        <taxon>Entomobryomorpha</taxon>
        <taxon>Isotomoidea</taxon>
        <taxon>Isotomidae</taxon>
        <taxon>Proisotominae</taxon>
        <taxon>Folsomia</taxon>
    </lineage>
</organism>
<dbReference type="GO" id="GO:0005634">
    <property type="term" value="C:nucleus"/>
    <property type="evidence" value="ECO:0007669"/>
    <property type="project" value="UniProtKB-SubCell"/>
</dbReference>
<keyword evidence="10" id="KW-1185">Reference proteome</keyword>
<feature type="domain" description="C2H2-type" evidence="8">
    <location>
        <begin position="99"/>
        <end position="126"/>
    </location>
</feature>
<evidence type="ECO:0000256" key="2">
    <source>
        <dbReference type="ARBA" id="ARBA00022723"/>
    </source>
</evidence>
<dbReference type="PANTHER" id="PTHR24379:SF121">
    <property type="entry name" value="C2H2-TYPE DOMAIN-CONTAINING PROTEIN"/>
    <property type="match status" value="1"/>
</dbReference>
<reference evidence="9 10" key="1">
    <citation type="submission" date="2015-12" db="EMBL/GenBank/DDBJ databases">
        <title>The genome of Folsomia candida.</title>
        <authorList>
            <person name="Faddeeva A."/>
            <person name="Derks M.F."/>
            <person name="Anvar Y."/>
            <person name="Smit S."/>
            <person name="Van Straalen N."/>
            <person name="Roelofs D."/>
        </authorList>
    </citation>
    <scope>NUCLEOTIDE SEQUENCE [LARGE SCALE GENOMIC DNA]</scope>
    <source>
        <strain evidence="9 10">VU population</strain>
        <tissue evidence="9">Whole body</tissue>
    </source>
</reference>
<dbReference type="PANTHER" id="PTHR24379">
    <property type="entry name" value="KRAB AND ZINC FINGER DOMAIN-CONTAINING"/>
    <property type="match status" value="1"/>
</dbReference>